<name>A0ABV0UNK2_9TELE</name>
<protein>
    <submittedName>
        <fullName evidence="1">Uncharacterized protein</fullName>
    </submittedName>
</protein>
<gene>
    <name evidence="1" type="ORF">ILYODFUR_031779</name>
</gene>
<keyword evidence="2" id="KW-1185">Reference proteome</keyword>
<sequence>MSSYLTQEYFVLQRFMVLSETKGEQVLDCKTSPKHHPSTTVLDTFLLIHCLGFSRDGSVHHGLADDDDDPELKHCTLSSITGHDGRFPNVIAVVLPPCHCVNMQPHAPEQDLF</sequence>
<reference evidence="1 2" key="1">
    <citation type="submission" date="2021-06" db="EMBL/GenBank/DDBJ databases">
        <authorList>
            <person name="Palmer J.M."/>
        </authorList>
    </citation>
    <scope>NUCLEOTIDE SEQUENCE [LARGE SCALE GENOMIC DNA]</scope>
    <source>
        <strain evidence="2">if_2019</strain>
        <tissue evidence="1">Muscle</tissue>
    </source>
</reference>
<accession>A0ABV0UNK2</accession>
<proteinExistence type="predicted"/>
<comment type="caution">
    <text evidence="1">The sequence shown here is derived from an EMBL/GenBank/DDBJ whole genome shotgun (WGS) entry which is preliminary data.</text>
</comment>
<dbReference type="Proteomes" id="UP001482620">
    <property type="component" value="Unassembled WGS sequence"/>
</dbReference>
<evidence type="ECO:0000313" key="1">
    <source>
        <dbReference type="EMBL" id="MEQ2245811.1"/>
    </source>
</evidence>
<organism evidence="1 2">
    <name type="scientific">Ilyodon furcidens</name>
    <name type="common">goldbreast splitfin</name>
    <dbReference type="NCBI Taxonomy" id="33524"/>
    <lineage>
        <taxon>Eukaryota</taxon>
        <taxon>Metazoa</taxon>
        <taxon>Chordata</taxon>
        <taxon>Craniata</taxon>
        <taxon>Vertebrata</taxon>
        <taxon>Euteleostomi</taxon>
        <taxon>Actinopterygii</taxon>
        <taxon>Neopterygii</taxon>
        <taxon>Teleostei</taxon>
        <taxon>Neoteleostei</taxon>
        <taxon>Acanthomorphata</taxon>
        <taxon>Ovalentaria</taxon>
        <taxon>Atherinomorphae</taxon>
        <taxon>Cyprinodontiformes</taxon>
        <taxon>Goodeidae</taxon>
        <taxon>Ilyodon</taxon>
    </lineage>
</organism>
<evidence type="ECO:0000313" key="2">
    <source>
        <dbReference type="Proteomes" id="UP001482620"/>
    </source>
</evidence>
<dbReference type="EMBL" id="JAHRIQ010074512">
    <property type="protein sequence ID" value="MEQ2245811.1"/>
    <property type="molecule type" value="Genomic_DNA"/>
</dbReference>